<dbReference type="RefSeq" id="WP_204892332.1">
    <property type="nucleotide sequence ID" value="NZ_JBHUFW010000004.1"/>
</dbReference>
<dbReference type="Pfam" id="PF13181">
    <property type="entry name" value="TPR_8"/>
    <property type="match status" value="1"/>
</dbReference>
<dbReference type="Proteomes" id="UP001597273">
    <property type="component" value="Unassembled WGS sequence"/>
</dbReference>
<feature type="repeat" description="TPR" evidence="3">
    <location>
        <begin position="271"/>
        <end position="304"/>
    </location>
</feature>
<dbReference type="InterPro" id="IPR019734">
    <property type="entry name" value="TPR_rpt"/>
</dbReference>
<evidence type="ECO:0000313" key="4">
    <source>
        <dbReference type="EMBL" id="MFD1862634.1"/>
    </source>
</evidence>
<dbReference type="InterPro" id="IPR011990">
    <property type="entry name" value="TPR-like_helical_dom_sf"/>
</dbReference>
<protein>
    <submittedName>
        <fullName evidence="4">Tetratricopeptide repeat protein</fullName>
    </submittedName>
</protein>
<keyword evidence="2 3" id="KW-0802">TPR repeat</keyword>
<dbReference type="SMART" id="SM00028">
    <property type="entry name" value="TPR"/>
    <property type="match status" value="6"/>
</dbReference>
<sequence length="417" mass="47661">MASIKDIQHAVEQGDPRSVNESIEAYLLSGDPEEQYDLSEWLAEIGYVEEAIKVLEHLQFVFPEESQLTVDRANLLIEVDREDEALNALMEISKDDELYPQVLVTLADLFQLQGLIEAAESRLNEAIELLPEEPLLQQAKAELLLDSGRYLESAKIYQDLKREGTQLEGVDLSERLAEVYSAGAAYEEALPFYEEALKETQKPDVLFGAAFAAFQTRQYEMAVRRLDELIGLDPDYFSAYLLRAQSLNMAEDYEGAYHAILKGIERDEYDKELYLFAGKLALKLGKAQEGVENLRQAIALDPEYMEAIYTLVSYFHAEELDEYTLELAESVIESGDDWAGLYPMIAEAYERTEQFAKAGEYFGKAHPAFRDDPNFLEKYARFLIEEGKRGEALEIIKELQALEPENPEWFDWQQSFE</sequence>
<proteinExistence type="predicted"/>
<reference evidence="5" key="1">
    <citation type="journal article" date="2019" name="Int. J. Syst. Evol. Microbiol.">
        <title>The Global Catalogue of Microorganisms (GCM) 10K type strain sequencing project: providing services to taxonomists for standard genome sequencing and annotation.</title>
        <authorList>
            <consortium name="The Broad Institute Genomics Platform"/>
            <consortium name="The Broad Institute Genome Sequencing Center for Infectious Disease"/>
            <person name="Wu L."/>
            <person name="Ma J."/>
        </authorList>
    </citation>
    <scope>NUCLEOTIDE SEQUENCE [LARGE SCALE GENOMIC DNA]</scope>
    <source>
        <strain evidence="5">CGMCC 1.15475</strain>
    </source>
</reference>
<dbReference type="EMBL" id="JBHUFW010000004">
    <property type="protein sequence ID" value="MFD1862634.1"/>
    <property type="molecule type" value="Genomic_DNA"/>
</dbReference>
<dbReference type="SUPFAM" id="SSF48452">
    <property type="entry name" value="TPR-like"/>
    <property type="match status" value="3"/>
</dbReference>
<dbReference type="Pfam" id="PF13432">
    <property type="entry name" value="TPR_16"/>
    <property type="match status" value="1"/>
</dbReference>
<keyword evidence="1" id="KW-0677">Repeat</keyword>
<gene>
    <name evidence="4" type="ORF">ACFSDB_06805</name>
</gene>
<name>A0ABW4QGC3_9BACL</name>
<dbReference type="InterPro" id="IPR050498">
    <property type="entry name" value="Ycf3"/>
</dbReference>
<evidence type="ECO:0000256" key="2">
    <source>
        <dbReference type="ARBA" id="ARBA00022803"/>
    </source>
</evidence>
<dbReference type="PROSITE" id="PS50005">
    <property type="entry name" value="TPR"/>
    <property type="match status" value="1"/>
</dbReference>
<keyword evidence="5" id="KW-1185">Reference proteome</keyword>
<dbReference type="Gene3D" id="1.25.40.10">
    <property type="entry name" value="Tetratricopeptide repeat domain"/>
    <property type="match status" value="2"/>
</dbReference>
<accession>A0ABW4QGC3</accession>
<dbReference type="PANTHER" id="PTHR44858">
    <property type="entry name" value="TETRATRICOPEPTIDE REPEAT PROTEIN 6"/>
    <property type="match status" value="1"/>
</dbReference>
<evidence type="ECO:0000256" key="3">
    <source>
        <dbReference type="PROSITE-ProRule" id="PRU00339"/>
    </source>
</evidence>
<evidence type="ECO:0000313" key="5">
    <source>
        <dbReference type="Proteomes" id="UP001597273"/>
    </source>
</evidence>
<comment type="caution">
    <text evidence="4">The sequence shown here is derived from an EMBL/GenBank/DDBJ whole genome shotgun (WGS) entry which is preliminary data.</text>
</comment>
<organism evidence="4 5">
    <name type="scientific">Planococcus chinensis</name>
    <dbReference type="NCBI Taxonomy" id="272917"/>
    <lineage>
        <taxon>Bacteria</taxon>
        <taxon>Bacillati</taxon>
        <taxon>Bacillota</taxon>
        <taxon>Bacilli</taxon>
        <taxon>Bacillales</taxon>
        <taxon>Caryophanaceae</taxon>
        <taxon>Planococcus</taxon>
    </lineage>
</organism>
<evidence type="ECO:0000256" key="1">
    <source>
        <dbReference type="ARBA" id="ARBA00022737"/>
    </source>
</evidence>
<dbReference type="PANTHER" id="PTHR44858:SF1">
    <property type="entry name" value="UDP-N-ACETYLGLUCOSAMINE--PEPTIDE N-ACETYLGLUCOSAMINYLTRANSFERASE SPINDLY-RELATED"/>
    <property type="match status" value="1"/>
</dbReference>